<protein>
    <submittedName>
        <fullName evidence="1">Uncharacterized protein</fullName>
    </submittedName>
</protein>
<evidence type="ECO:0000313" key="1">
    <source>
        <dbReference type="EMBL" id="RGP76769.1"/>
    </source>
</evidence>
<reference evidence="1 2" key="1">
    <citation type="journal article" date="2018" name="PLoS Pathog.">
        <title>Evolution of structural diversity of trichothecenes, a family of toxins produced by plant pathogenic and entomopathogenic fungi.</title>
        <authorList>
            <person name="Proctor R.H."/>
            <person name="McCormick S.P."/>
            <person name="Kim H.S."/>
            <person name="Cardoza R.E."/>
            <person name="Stanley A.M."/>
            <person name="Lindo L."/>
            <person name="Kelly A."/>
            <person name="Brown D.W."/>
            <person name="Lee T."/>
            <person name="Vaughan M.M."/>
            <person name="Alexander N.J."/>
            <person name="Busman M."/>
            <person name="Gutierrez S."/>
        </authorList>
    </citation>
    <scope>NUCLEOTIDE SEQUENCE [LARGE SCALE GENOMIC DNA]</scope>
    <source>
        <strain evidence="1 2">NRRL 3299</strain>
    </source>
</reference>
<proteinExistence type="predicted"/>
<dbReference type="EMBL" id="PXOF01000001">
    <property type="protein sequence ID" value="RGP76769.1"/>
    <property type="molecule type" value="Genomic_DNA"/>
</dbReference>
<dbReference type="Proteomes" id="UP000266152">
    <property type="component" value="Unassembled WGS sequence"/>
</dbReference>
<organism evidence="1 2">
    <name type="scientific">Fusarium sporotrichioides</name>
    <dbReference type="NCBI Taxonomy" id="5514"/>
    <lineage>
        <taxon>Eukaryota</taxon>
        <taxon>Fungi</taxon>
        <taxon>Dikarya</taxon>
        <taxon>Ascomycota</taxon>
        <taxon>Pezizomycotina</taxon>
        <taxon>Sordariomycetes</taxon>
        <taxon>Hypocreomycetidae</taxon>
        <taxon>Hypocreales</taxon>
        <taxon>Nectriaceae</taxon>
        <taxon>Fusarium</taxon>
    </lineage>
</organism>
<sequence>MASNKELSISDNPCLECSLHLARLNFGIIQAGNPCLNKEGYRECDRCSKEENGFTCTRITHPRLFTIAIALRDTITRFLENKSADNLAKTHLLQNCLLQAWEVQEEAEKKMQRLANFATRESA</sequence>
<accession>A0A395SXC9</accession>
<name>A0A395SXC9_FUSSP</name>
<keyword evidence="2" id="KW-1185">Reference proteome</keyword>
<gene>
    <name evidence="1" type="ORF">FSPOR_2</name>
</gene>
<evidence type="ECO:0000313" key="2">
    <source>
        <dbReference type="Proteomes" id="UP000266152"/>
    </source>
</evidence>
<dbReference type="AlphaFoldDB" id="A0A395SXC9"/>
<comment type="caution">
    <text evidence="1">The sequence shown here is derived from an EMBL/GenBank/DDBJ whole genome shotgun (WGS) entry which is preliminary data.</text>
</comment>